<sequence length="279" mass="31816">MTTLRTEKMTKVIVEQTKPSCNTKSPLRRVMADFMEILAETTGQTWRLTISTASQQKQIETIRLPRLPIEQSEIISRPFDKVSIDIADPLNLTKSRNRFILTMVDAATRWPETVPLKGISTREVMEALFSIFSRLGMPKQILFDNGKQFVSNALQAMTMIEVVKMMSTPYHPQSNEMLERLNESLKRMLKKVVEGKPDDWDKLLPAILFAYREVPNTSTGYAHFKLMFGRKVRGSTDVLAGSISGADNRSKEYIFVQEYARQLQEDIKTACEIASKNAE</sequence>
<dbReference type="InterPro" id="IPR012337">
    <property type="entry name" value="RNaseH-like_sf"/>
</dbReference>
<dbReference type="Gene3D" id="3.30.420.10">
    <property type="entry name" value="Ribonuclease H-like superfamily/Ribonuclease H"/>
    <property type="match status" value="1"/>
</dbReference>
<dbReference type="PANTHER" id="PTHR37984">
    <property type="entry name" value="PROTEIN CBG26694"/>
    <property type="match status" value="1"/>
</dbReference>
<dbReference type="Pfam" id="PF00665">
    <property type="entry name" value="rve"/>
    <property type="match status" value="1"/>
</dbReference>
<organism evidence="2 3">
    <name type="scientific">Plakobranchus ocellatus</name>
    <dbReference type="NCBI Taxonomy" id="259542"/>
    <lineage>
        <taxon>Eukaryota</taxon>
        <taxon>Metazoa</taxon>
        <taxon>Spiralia</taxon>
        <taxon>Lophotrochozoa</taxon>
        <taxon>Mollusca</taxon>
        <taxon>Gastropoda</taxon>
        <taxon>Heterobranchia</taxon>
        <taxon>Euthyneura</taxon>
        <taxon>Panpulmonata</taxon>
        <taxon>Sacoglossa</taxon>
        <taxon>Placobranchoidea</taxon>
        <taxon>Plakobranchidae</taxon>
        <taxon>Plakobranchus</taxon>
    </lineage>
</organism>
<evidence type="ECO:0000313" key="3">
    <source>
        <dbReference type="Proteomes" id="UP000735302"/>
    </source>
</evidence>
<comment type="caution">
    <text evidence="2">The sequence shown here is derived from an EMBL/GenBank/DDBJ whole genome shotgun (WGS) entry which is preliminary data.</text>
</comment>
<accession>A0AAV3Y9J9</accession>
<proteinExistence type="predicted"/>
<dbReference type="FunFam" id="3.30.420.10:FF:000032">
    <property type="entry name" value="Retrovirus-related Pol polyprotein from transposon 297-like Protein"/>
    <property type="match status" value="1"/>
</dbReference>
<feature type="domain" description="Integrase catalytic" evidence="1">
    <location>
        <begin position="74"/>
        <end position="231"/>
    </location>
</feature>
<evidence type="ECO:0000259" key="1">
    <source>
        <dbReference type="PROSITE" id="PS50994"/>
    </source>
</evidence>
<dbReference type="SUPFAM" id="SSF53098">
    <property type="entry name" value="Ribonuclease H-like"/>
    <property type="match status" value="1"/>
</dbReference>
<protein>
    <submittedName>
        <fullName evidence="2">Pol polyprotein</fullName>
    </submittedName>
</protein>
<dbReference type="EMBL" id="BLXT01000641">
    <property type="protein sequence ID" value="GFN79172.1"/>
    <property type="molecule type" value="Genomic_DNA"/>
</dbReference>
<dbReference type="PROSITE" id="PS50994">
    <property type="entry name" value="INTEGRASE"/>
    <property type="match status" value="1"/>
</dbReference>
<dbReference type="InterPro" id="IPR001584">
    <property type="entry name" value="Integrase_cat-core"/>
</dbReference>
<evidence type="ECO:0000313" key="2">
    <source>
        <dbReference type="EMBL" id="GFN79172.1"/>
    </source>
</evidence>
<dbReference type="InterPro" id="IPR036397">
    <property type="entry name" value="RNaseH_sf"/>
</dbReference>
<dbReference type="GO" id="GO:0015074">
    <property type="term" value="P:DNA integration"/>
    <property type="evidence" value="ECO:0007669"/>
    <property type="project" value="InterPro"/>
</dbReference>
<dbReference type="GO" id="GO:0003676">
    <property type="term" value="F:nucleic acid binding"/>
    <property type="evidence" value="ECO:0007669"/>
    <property type="project" value="InterPro"/>
</dbReference>
<dbReference type="InterPro" id="IPR050951">
    <property type="entry name" value="Retrovirus_Pol_polyprotein"/>
</dbReference>
<dbReference type="AlphaFoldDB" id="A0AAV3Y9J9"/>
<gene>
    <name evidence="2" type="ORF">PoB_000567800</name>
</gene>
<dbReference type="PANTHER" id="PTHR37984:SF15">
    <property type="entry name" value="INTEGRASE CATALYTIC DOMAIN-CONTAINING PROTEIN"/>
    <property type="match status" value="1"/>
</dbReference>
<reference evidence="2 3" key="1">
    <citation type="journal article" date="2021" name="Elife">
        <title>Chloroplast acquisition without the gene transfer in kleptoplastic sea slugs, Plakobranchus ocellatus.</title>
        <authorList>
            <person name="Maeda T."/>
            <person name="Takahashi S."/>
            <person name="Yoshida T."/>
            <person name="Shimamura S."/>
            <person name="Takaki Y."/>
            <person name="Nagai Y."/>
            <person name="Toyoda A."/>
            <person name="Suzuki Y."/>
            <person name="Arimoto A."/>
            <person name="Ishii H."/>
            <person name="Satoh N."/>
            <person name="Nishiyama T."/>
            <person name="Hasebe M."/>
            <person name="Maruyama T."/>
            <person name="Minagawa J."/>
            <person name="Obokata J."/>
            <person name="Shigenobu S."/>
        </authorList>
    </citation>
    <scope>NUCLEOTIDE SEQUENCE [LARGE SCALE GENOMIC DNA]</scope>
</reference>
<dbReference type="Proteomes" id="UP000735302">
    <property type="component" value="Unassembled WGS sequence"/>
</dbReference>
<name>A0AAV3Y9J9_9GAST</name>
<keyword evidence="3" id="KW-1185">Reference proteome</keyword>